<comment type="caution">
    <text evidence="4">The sequence shown here is derived from an EMBL/GenBank/DDBJ whole genome shotgun (WGS) entry which is preliminary data.</text>
</comment>
<dbReference type="InterPro" id="IPR035940">
    <property type="entry name" value="CAP_sf"/>
</dbReference>
<evidence type="ECO:0000256" key="1">
    <source>
        <dbReference type="SAM" id="MobiDB-lite"/>
    </source>
</evidence>
<dbReference type="EMBL" id="BKZW01000003">
    <property type="protein sequence ID" value="GER91190.1"/>
    <property type="molecule type" value="Genomic_DNA"/>
</dbReference>
<feature type="domain" description="SCP" evidence="3">
    <location>
        <begin position="140"/>
        <end position="261"/>
    </location>
</feature>
<feature type="chain" id="PRO_5023831639" description="SCP domain-containing protein" evidence="2">
    <location>
        <begin position="38"/>
        <end position="267"/>
    </location>
</feature>
<feature type="signal peptide" evidence="2">
    <location>
        <begin position="1"/>
        <end position="37"/>
    </location>
</feature>
<dbReference type="PANTHER" id="PTHR31157">
    <property type="entry name" value="SCP DOMAIN-CONTAINING PROTEIN"/>
    <property type="match status" value="1"/>
</dbReference>
<evidence type="ECO:0000313" key="4">
    <source>
        <dbReference type="EMBL" id="GER91190.1"/>
    </source>
</evidence>
<evidence type="ECO:0000313" key="5">
    <source>
        <dbReference type="Proteomes" id="UP000326912"/>
    </source>
</evidence>
<feature type="compositionally biased region" description="Low complexity" evidence="1">
    <location>
        <begin position="54"/>
        <end position="78"/>
    </location>
</feature>
<dbReference type="SUPFAM" id="SSF55797">
    <property type="entry name" value="PR-1-like"/>
    <property type="match status" value="1"/>
</dbReference>
<dbReference type="Gene3D" id="3.40.33.10">
    <property type="entry name" value="CAP"/>
    <property type="match status" value="1"/>
</dbReference>
<dbReference type="PANTHER" id="PTHR31157:SF1">
    <property type="entry name" value="SCP DOMAIN-CONTAINING PROTEIN"/>
    <property type="match status" value="1"/>
</dbReference>
<reference evidence="4 5" key="1">
    <citation type="submission" date="2019-10" db="EMBL/GenBank/DDBJ databases">
        <title>Dictyobacter vulcani sp. nov., within the class Ktedonobacteria, isolated from soil of volcanic Mt. Zao.</title>
        <authorList>
            <person name="Zheng Y."/>
            <person name="Wang C.M."/>
            <person name="Sakai Y."/>
            <person name="Abe K."/>
            <person name="Yokota A."/>
            <person name="Yabe S."/>
        </authorList>
    </citation>
    <scope>NUCLEOTIDE SEQUENCE [LARGE SCALE GENOMIC DNA]</scope>
    <source>
        <strain evidence="4 5">W12</strain>
    </source>
</reference>
<dbReference type="Proteomes" id="UP000326912">
    <property type="component" value="Unassembled WGS sequence"/>
</dbReference>
<dbReference type="InterPro" id="IPR014044">
    <property type="entry name" value="CAP_dom"/>
</dbReference>
<evidence type="ECO:0000256" key="2">
    <source>
        <dbReference type="SAM" id="SignalP"/>
    </source>
</evidence>
<keyword evidence="5" id="KW-1185">Reference proteome</keyword>
<evidence type="ECO:0000259" key="3">
    <source>
        <dbReference type="Pfam" id="PF00188"/>
    </source>
</evidence>
<sequence>MHSFEAEYFKKERFFVMKRLQSSQWLLSAIFCMLLLAACGGQSAPTGATGNGDTSNVVPSPTPHTTSKTPTAKKPTATPVNIAMKPKPTTAPIVVPTVAPTTAPGVVPTPVPPTAAPIVPAQPPVSGGNSVQSAAQAVFALINQERASKGLAPYIWSAQLVQSAHKHNLTMAAANQLSHQLPGEAYFGDRERQAGVNWVAAAENIGVGYGDPTNASVGLNQAMFGEQPPDDGHRRNILSTGCTMVGVDVLVDTAHSRIWLTEDFAGI</sequence>
<accession>A0A5J4KXB8</accession>
<proteinExistence type="predicted"/>
<name>A0A5J4KXB8_9CHLR</name>
<gene>
    <name evidence="4" type="ORF">KDW_53520</name>
</gene>
<protein>
    <recommendedName>
        <fullName evidence="3">SCP domain-containing protein</fullName>
    </recommendedName>
</protein>
<keyword evidence="2" id="KW-0732">Signal</keyword>
<organism evidence="4 5">
    <name type="scientific">Dictyobacter vulcani</name>
    <dbReference type="NCBI Taxonomy" id="2607529"/>
    <lineage>
        <taxon>Bacteria</taxon>
        <taxon>Bacillati</taxon>
        <taxon>Chloroflexota</taxon>
        <taxon>Ktedonobacteria</taxon>
        <taxon>Ktedonobacterales</taxon>
        <taxon>Dictyobacteraceae</taxon>
        <taxon>Dictyobacter</taxon>
    </lineage>
</organism>
<dbReference type="CDD" id="cd05379">
    <property type="entry name" value="CAP_bacterial"/>
    <property type="match status" value="1"/>
</dbReference>
<dbReference type="AlphaFoldDB" id="A0A5J4KXB8"/>
<feature type="region of interest" description="Disordered" evidence="1">
    <location>
        <begin position="46"/>
        <end position="78"/>
    </location>
</feature>
<dbReference type="Pfam" id="PF00188">
    <property type="entry name" value="CAP"/>
    <property type="match status" value="1"/>
</dbReference>